<dbReference type="Proteomes" id="UP000266673">
    <property type="component" value="Unassembled WGS sequence"/>
</dbReference>
<accession>A0A397V9Z8</accession>
<evidence type="ECO:0008006" key="4">
    <source>
        <dbReference type="Google" id="ProtNLM"/>
    </source>
</evidence>
<sequence length="82" mass="9128">MATKFYFIFTITLALFLLVIIDHTDYAFAKNTGCVRICPLIVIECLPDSCPDGFECVEVPRTCEACGHIECIPEDEDYGTTA</sequence>
<feature type="signal peptide" evidence="1">
    <location>
        <begin position="1"/>
        <end position="29"/>
    </location>
</feature>
<keyword evidence="3" id="KW-1185">Reference proteome</keyword>
<evidence type="ECO:0000313" key="2">
    <source>
        <dbReference type="EMBL" id="RIB19260.1"/>
    </source>
</evidence>
<keyword evidence="1" id="KW-0732">Signal</keyword>
<feature type="chain" id="PRO_5017402637" description="Membrane anchor Opy2 N-terminal domain-containing protein" evidence="1">
    <location>
        <begin position="30"/>
        <end position="82"/>
    </location>
</feature>
<evidence type="ECO:0000313" key="3">
    <source>
        <dbReference type="Proteomes" id="UP000266673"/>
    </source>
</evidence>
<organism evidence="2 3">
    <name type="scientific">Gigaspora rosea</name>
    <dbReference type="NCBI Taxonomy" id="44941"/>
    <lineage>
        <taxon>Eukaryota</taxon>
        <taxon>Fungi</taxon>
        <taxon>Fungi incertae sedis</taxon>
        <taxon>Mucoromycota</taxon>
        <taxon>Glomeromycotina</taxon>
        <taxon>Glomeromycetes</taxon>
        <taxon>Diversisporales</taxon>
        <taxon>Gigasporaceae</taxon>
        <taxon>Gigaspora</taxon>
    </lineage>
</organism>
<gene>
    <name evidence="2" type="ORF">C2G38_2083561</name>
</gene>
<reference evidence="2 3" key="1">
    <citation type="submission" date="2018-06" db="EMBL/GenBank/DDBJ databases">
        <title>Comparative genomics reveals the genomic features of Rhizophagus irregularis, R. cerebriforme, R. diaphanum and Gigaspora rosea, and their symbiotic lifestyle signature.</title>
        <authorList>
            <person name="Morin E."/>
            <person name="San Clemente H."/>
            <person name="Chen E.C.H."/>
            <person name="De La Providencia I."/>
            <person name="Hainaut M."/>
            <person name="Kuo A."/>
            <person name="Kohler A."/>
            <person name="Murat C."/>
            <person name="Tang N."/>
            <person name="Roy S."/>
            <person name="Loubradou J."/>
            <person name="Henrissat B."/>
            <person name="Grigoriev I.V."/>
            <person name="Corradi N."/>
            <person name="Roux C."/>
            <person name="Martin F.M."/>
        </authorList>
    </citation>
    <scope>NUCLEOTIDE SEQUENCE [LARGE SCALE GENOMIC DNA]</scope>
    <source>
        <strain evidence="2 3">DAOM 194757</strain>
    </source>
</reference>
<proteinExistence type="predicted"/>
<evidence type="ECO:0000256" key="1">
    <source>
        <dbReference type="SAM" id="SignalP"/>
    </source>
</evidence>
<name>A0A397V9Z8_9GLOM</name>
<dbReference type="AlphaFoldDB" id="A0A397V9Z8"/>
<comment type="caution">
    <text evidence="2">The sequence shown here is derived from an EMBL/GenBank/DDBJ whole genome shotgun (WGS) entry which is preliminary data.</text>
</comment>
<dbReference type="EMBL" id="QKWP01000486">
    <property type="protein sequence ID" value="RIB19260.1"/>
    <property type="molecule type" value="Genomic_DNA"/>
</dbReference>
<protein>
    <recommendedName>
        <fullName evidence="4">Membrane anchor Opy2 N-terminal domain-containing protein</fullName>
    </recommendedName>
</protein>